<organism evidence="1 2">
    <name type="scientific">Cercospora zeae-maydis SCOH1-5</name>
    <dbReference type="NCBI Taxonomy" id="717836"/>
    <lineage>
        <taxon>Eukaryota</taxon>
        <taxon>Fungi</taxon>
        <taxon>Dikarya</taxon>
        <taxon>Ascomycota</taxon>
        <taxon>Pezizomycotina</taxon>
        <taxon>Dothideomycetes</taxon>
        <taxon>Dothideomycetidae</taxon>
        <taxon>Mycosphaerellales</taxon>
        <taxon>Mycosphaerellaceae</taxon>
        <taxon>Cercospora</taxon>
    </lineage>
</organism>
<proteinExistence type="predicted"/>
<dbReference type="Proteomes" id="UP000799539">
    <property type="component" value="Unassembled WGS sequence"/>
</dbReference>
<gene>
    <name evidence="1" type="ORF">CERZMDRAFT_90093</name>
</gene>
<name>A0A6A6FPH4_9PEZI</name>
<dbReference type="AlphaFoldDB" id="A0A6A6FPH4"/>
<evidence type="ECO:0000313" key="2">
    <source>
        <dbReference type="Proteomes" id="UP000799539"/>
    </source>
</evidence>
<accession>A0A6A6FPH4</accession>
<protein>
    <submittedName>
        <fullName evidence="1">Uncharacterized protein</fullName>
    </submittedName>
</protein>
<reference evidence="1" key="1">
    <citation type="journal article" date="2020" name="Stud. Mycol.">
        <title>101 Dothideomycetes genomes: a test case for predicting lifestyles and emergence of pathogens.</title>
        <authorList>
            <person name="Haridas S."/>
            <person name="Albert R."/>
            <person name="Binder M."/>
            <person name="Bloem J."/>
            <person name="Labutti K."/>
            <person name="Salamov A."/>
            <person name="Andreopoulos B."/>
            <person name="Baker S."/>
            <person name="Barry K."/>
            <person name="Bills G."/>
            <person name="Bluhm B."/>
            <person name="Cannon C."/>
            <person name="Castanera R."/>
            <person name="Culley D."/>
            <person name="Daum C."/>
            <person name="Ezra D."/>
            <person name="Gonzalez J."/>
            <person name="Henrissat B."/>
            <person name="Kuo A."/>
            <person name="Liang C."/>
            <person name="Lipzen A."/>
            <person name="Lutzoni F."/>
            <person name="Magnuson J."/>
            <person name="Mondo S."/>
            <person name="Nolan M."/>
            <person name="Ohm R."/>
            <person name="Pangilinan J."/>
            <person name="Park H.-J."/>
            <person name="Ramirez L."/>
            <person name="Alfaro M."/>
            <person name="Sun H."/>
            <person name="Tritt A."/>
            <person name="Yoshinaga Y."/>
            <person name="Zwiers L.-H."/>
            <person name="Turgeon B."/>
            <person name="Goodwin S."/>
            <person name="Spatafora J."/>
            <person name="Crous P."/>
            <person name="Grigoriev I."/>
        </authorList>
    </citation>
    <scope>NUCLEOTIDE SEQUENCE</scope>
    <source>
        <strain evidence="1">SCOH1-5</strain>
    </source>
</reference>
<sequence length="110" mass="11414">MHHGIVRDQHVCPFLAALASVRARGMESCAGQGQAVGPVERPEGGSSRGVLSAIRSLPEAAAHVAGRELKDHRNALGADAIMVIIHGVGLAPTSKLYGQLTRADSSEALK</sequence>
<keyword evidence="2" id="KW-1185">Reference proteome</keyword>
<dbReference type="EMBL" id="ML992666">
    <property type="protein sequence ID" value="KAF2215240.1"/>
    <property type="molecule type" value="Genomic_DNA"/>
</dbReference>
<evidence type="ECO:0000313" key="1">
    <source>
        <dbReference type="EMBL" id="KAF2215240.1"/>
    </source>
</evidence>